<keyword evidence="1" id="KW-0677">Repeat</keyword>
<dbReference type="Proteomes" id="UP000030700">
    <property type="component" value="Unassembled WGS sequence"/>
</dbReference>
<dbReference type="PANTHER" id="PTHR32305">
    <property type="match status" value="1"/>
</dbReference>
<dbReference type="InterPro" id="IPR050708">
    <property type="entry name" value="T6SS_VgrG/RHS"/>
</dbReference>
<dbReference type="PANTHER" id="PTHR32305:SF15">
    <property type="entry name" value="PROTEIN RHSA-RELATED"/>
    <property type="match status" value="1"/>
</dbReference>
<evidence type="ECO:0000313" key="4">
    <source>
        <dbReference type="Proteomes" id="UP000030700"/>
    </source>
</evidence>
<dbReference type="InterPro" id="IPR022385">
    <property type="entry name" value="Rhs_assc_core"/>
</dbReference>
<evidence type="ECO:0000256" key="1">
    <source>
        <dbReference type="ARBA" id="ARBA00022737"/>
    </source>
</evidence>
<dbReference type="InterPro" id="IPR056823">
    <property type="entry name" value="TEN-like_YD-shell"/>
</dbReference>
<feature type="domain" description="Teneurin-like YD-shell" evidence="2">
    <location>
        <begin position="102"/>
        <end position="196"/>
    </location>
</feature>
<dbReference type="Gene3D" id="2.180.10.10">
    <property type="entry name" value="RHS repeat-associated core"/>
    <property type="match status" value="1"/>
</dbReference>
<sequence>MRDTQPLGATPVGLRLTVADPALLPLTIYSVNPLLSGVLSLSKDEAGVDDAESDLPLLGGARGGSFAARASGELMTTKYYYVNGLRVAQARKAGSAAYGWTWIHSDHLGSSTVLADKDGNAVRRLAYKAFGEEIVNSGSGEKPPYTYTGKELDSTGLMYYGARYYDPALARFITPDTVYDQGTQGLNRYSYALNNPLKYTDPSGHTVESALELILQHRQDILSVAREHQIDPILIAGVVFAENRNDYNWIRGKDWSCPPRSGRDHEKS</sequence>
<evidence type="ECO:0000259" key="2">
    <source>
        <dbReference type="Pfam" id="PF25023"/>
    </source>
</evidence>
<gene>
    <name evidence="3" type="ORF">U14_03640</name>
</gene>
<dbReference type="NCBIfam" id="TIGR03696">
    <property type="entry name" value="Rhs_assc_core"/>
    <property type="match status" value="1"/>
</dbReference>
<name>A0A081BPS3_9BACT</name>
<evidence type="ECO:0000313" key="3">
    <source>
        <dbReference type="EMBL" id="GAK52389.1"/>
    </source>
</evidence>
<dbReference type="EMBL" id="DF820458">
    <property type="protein sequence ID" value="GAK52389.1"/>
    <property type="molecule type" value="Genomic_DNA"/>
</dbReference>
<organism evidence="3">
    <name type="scientific">Candidatus Moduliflexus flocculans</name>
    <dbReference type="NCBI Taxonomy" id="1499966"/>
    <lineage>
        <taxon>Bacteria</taxon>
        <taxon>Candidatus Moduliflexota</taxon>
        <taxon>Candidatus Moduliflexia</taxon>
        <taxon>Candidatus Moduliflexales</taxon>
        <taxon>Candidatus Moduliflexaceae</taxon>
    </lineage>
</organism>
<reference evidence="3" key="1">
    <citation type="journal article" date="2015" name="PeerJ">
        <title>First genomic representation of candidate bacterial phylum KSB3 points to enhanced environmental sensing as a trigger of wastewater bulking.</title>
        <authorList>
            <person name="Sekiguchi Y."/>
            <person name="Ohashi A."/>
            <person name="Parks D.H."/>
            <person name="Yamauchi T."/>
            <person name="Tyson G.W."/>
            <person name="Hugenholtz P."/>
        </authorList>
    </citation>
    <scope>NUCLEOTIDE SEQUENCE [LARGE SCALE GENOMIC DNA]</scope>
</reference>
<keyword evidence="4" id="KW-1185">Reference proteome</keyword>
<dbReference type="AlphaFoldDB" id="A0A081BPS3"/>
<dbReference type="Pfam" id="PF25023">
    <property type="entry name" value="TEN_YD-shell"/>
    <property type="match status" value="1"/>
</dbReference>
<proteinExistence type="predicted"/>
<accession>A0A081BPS3</accession>
<protein>
    <recommendedName>
        <fullName evidence="2">Teneurin-like YD-shell domain-containing protein</fullName>
    </recommendedName>
</protein>
<dbReference type="HOGENOM" id="CLU_1036908_0_0_0"/>
<dbReference type="STRING" id="1499966.U14_03640"/>